<accession>A0A1Z1MPU4</accession>
<dbReference type="HAMAP" id="MF_00514">
    <property type="entry name" value="Ribosomal_bL35"/>
    <property type="match status" value="1"/>
</dbReference>
<dbReference type="Gene3D" id="4.10.410.60">
    <property type="match status" value="1"/>
</dbReference>
<dbReference type="GO" id="GO:0006412">
    <property type="term" value="P:translation"/>
    <property type="evidence" value="ECO:0007669"/>
    <property type="project" value="UniProtKB-UniRule"/>
</dbReference>
<comment type="subcellular location">
    <subcellularLocation>
        <location evidence="5">Plastid</location>
        <location evidence="5">Chloroplast</location>
    </subcellularLocation>
</comment>
<dbReference type="GO" id="GO:0009507">
    <property type="term" value="C:chloroplast"/>
    <property type="evidence" value="ECO:0007669"/>
    <property type="project" value="UniProtKB-SubCell"/>
</dbReference>
<dbReference type="Pfam" id="PF01632">
    <property type="entry name" value="Ribosomal_L35p"/>
    <property type="match status" value="1"/>
</dbReference>
<dbReference type="EMBL" id="MF101449">
    <property type="protein sequence ID" value="ARW67889.1"/>
    <property type="molecule type" value="Genomic_DNA"/>
</dbReference>
<evidence type="ECO:0000256" key="2">
    <source>
        <dbReference type="ARBA" id="ARBA00022980"/>
    </source>
</evidence>
<organism evidence="6">
    <name type="scientific">Kuetzingia canaliculata</name>
    <name type="common">Red alga</name>
    <name type="synonym">Rytiphlaea canaliculata</name>
    <dbReference type="NCBI Taxonomy" id="228262"/>
    <lineage>
        <taxon>Eukaryota</taxon>
        <taxon>Rhodophyta</taxon>
        <taxon>Florideophyceae</taxon>
        <taxon>Rhodymeniophycidae</taxon>
        <taxon>Ceramiales</taxon>
        <taxon>Rhodomelaceae</taxon>
        <taxon>Amansieae</taxon>
        <taxon>Kuetzingia</taxon>
    </lineage>
</organism>
<gene>
    <name evidence="5 6" type="primary">rpl35</name>
</gene>
<proteinExistence type="inferred from homology"/>
<dbReference type="FunFam" id="4.10.410.60:FF:000001">
    <property type="entry name" value="50S ribosomal protein L35"/>
    <property type="match status" value="1"/>
</dbReference>
<evidence type="ECO:0000256" key="1">
    <source>
        <dbReference type="ARBA" id="ARBA00006598"/>
    </source>
</evidence>
<dbReference type="GeneID" id="33361275"/>
<name>A0A1Z1MPU4_KUECA</name>
<evidence type="ECO:0000256" key="3">
    <source>
        <dbReference type="ARBA" id="ARBA00023274"/>
    </source>
</evidence>
<geneLocation type="chloroplast" evidence="6"/>
<keyword evidence="6" id="KW-0934">Plastid</keyword>
<dbReference type="PRINTS" id="PR00064">
    <property type="entry name" value="RIBOSOMALL35"/>
</dbReference>
<evidence type="ECO:0000256" key="4">
    <source>
        <dbReference type="ARBA" id="ARBA00072523"/>
    </source>
</evidence>
<dbReference type="InterPro" id="IPR021137">
    <property type="entry name" value="Ribosomal_bL35-like"/>
</dbReference>
<dbReference type="PROSITE" id="PS00936">
    <property type="entry name" value="RIBOSOMAL_L35"/>
    <property type="match status" value="1"/>
</dbReference>
<dbReference type="NCBIfam" id="TIGR00001">
    <property type="entry name" value="rpmI_bact"/>
    <property type="match status" value="1"/>
</dbReference>
<dbReference type="GO" id="GO:0003735">
    <property type="term" value="F:structural constituent of ribosome"/>
    <property type="evidence" value="ECO:0007669"/>
    <property type="project" value="InterPro"/>
</dbReference>
<keyword evidence="2 5" id="KW-0689">Ribosomal protein</keyword>
<dbReference type="RefSeq" id="YP_009398703.1">
    <property type="nucleotide sequence ID" value="NC_035293.1"/>
</dbReference>
<evidence type="ECO:0000256" key="5">
    <source>
        <dbReference type="HAMAP-Rule" id="MF_00514"/>
    </source>
</evidence>
<dbReference type="AlphaFoldDB" id="A0A1Z1MPU4"/>
<dbReference type="InterPro" id="IPR018265">
    <property type="entry name" value="Ribosomal_bL35_CS"/>
</dbReference>
<reference evidence="6" key="1">
    <citation type="journal article" date="2017" name="J. Phycol.">
        <title>Analysis of chloroplast genomes and a supermatrix inform reclassification of the Rhodomelaceae (Rhodophyta).</title>
        <authorList>
            <person name="Diaz-Tapia P."/>
            <person name="Maggs C.A."/>
            <person name="West J.A."/>
            <person name="Verbruggen H."/>
        </authorList>
    </citation>
    <scope>NUCLEOTIDE SEQUENCE</scope>
    <source>
        <strain evidence="6">PD1540</strain>
    </source>
</reference>
<dbReference type="PANTHER" id="PTHR33343">
    <property type="entry name" value="54S RIBOSOMAL PROTEIN BL35M"/>
    <property type="match status" value="1"/>
</dbReference>
<evidence type="ECO:0000313" key="6">
    <source>
        <dbReference type="EMBL" id="ARW67889.1"/>
    </source>
</evidence>
<dbReference type="SUPFAM" id="SSF143034">
    <property type="entry name" value="L35p-like"/>
    <property type="match status" value="1"/>
</dbReference>
<sequence>MYKLKTSRSISKRFKVTSCQKLLRQKSCRSHLLQKKTSNRKRKLRKVSILNLRDKSNLINSLPYLNY</sequence>
<dbReference type="PANTHER" id="PTHR33343:SF1">
    <property type="entry name" value="LARGE RIBOSOMAL SUBUNIT PROTEIN BL35M"/>
    <property type="match status" value="1"/>
</dbReference>
<dbReference type="GO" id="GO:0015934">
    <property type="term" value="C:large ribosomal subunit"/>
    <property type="evidence" value="ECO:0007669"/>
    <property type="project" value="TreeGrafter"/>
</dbReference>
<protein>
    <recommendedName>
        <fullName evidence="4 5">Large ribosomal subunit protein bL35c</fullName>
    </recommendedName>
</protein>
<dbReference type="InterPro" id="IPR037229">
    <property type="entry name" value="Ribosomal_bL35_sf"/>
</dbReference>
<dbReference type="InterPro" id="IPR001706">
    <property type="entry name" value="Ribosomal_bL35"/>
</dbReference>
<comment type="similarity">
    <text evidence="1 5">Belongs to the bacterial ribosomal protein bL35 family.</text>
</comment>
<keyword evidence="6" id="KW-0150">Chloroplast</keyword>
<keyword evidence="3 5" id="KW-0687">Ribonucleoprotein</keyword>